<proteinExistence type="predicted"/>
<feature type="region of interest" description="Disordered" evidence="1">
    <location>
        <begin position="1"/>
        <end position="20"/>
    </location>
</feature>
<dbReference type="RefSeq" id="WP_156998493.1">
    <property type="nucleotide sequence ID" value="NZ_BAAANU010000012.1"/>
</dbReference>
<evidence type="ECO:0000256" key="1">
    <source>
        <dbReference type="SAM" id="MobiDB-lite"/>
    </source>
</evidence>
<organism evidence="2 3">
    <name type="scientific">Agromyces terreus</name>
    <dbReference type="NCBI Taxonomy" id="424795"/>
    <lineage>
        <taxon>Bacteria</taxon>
        <taxon>Bacillati</taxon>
        <taxon>Actinomycetota</taxon>
        <taxon>Actinomycetes</taxon>
        <taxon>Micrococcales</taxon>
        <taxon>Microbacteriaceae</taxon>
        <taxon>Agromyces</taxon>
    </lineage>
</organism>
<keyword evidence="3" id="KW-1185">Reference proteome</keyword>
<sequence>MNTTTLTAARPAPGRNSLYRPRSLDLQDRVARRLGMALLTWSRNREALRSPETVLLRREVERAATDARGELHRQLHTHGSSLL</sequence>
<protein>
    <submittedName>
        <fullName evidence="2">Uncharacterized protein</fullName>
    </submittedName>
</protein>
<name>A0A9X2H5E7_9MICO</name>
<dbReference type="AlphaFoldDB" id="A0A9X2H5E7"/>
<dbReference type="Proteomes" id="UP001139722">
    <property type="component" value="Unassembled WGS sequence"/>
</dbReference>
<dbReference type="EMBL" id="JAMZDY010000001">
    <property type="protein sequence ID" value="MCP2370339.1"/>
    <property type="molecule type" value="Genomic_DNA"/>
</dbReference>
<dbReference type="OrthoDB" id="5007726at2"/>
<evidence type="ECO:0000313" key="3">
    <source>
        <dbReference type="Proteomes" id="UP001139722"/>
    </source>
</evidence>
<accession>A0A9X2H5E7</accession>
<gene>
    <name evidence="2" type="ORF">BJ978_001015</name>
</gene>
<comment type="caution">
    <text evidence="2">The sequence shown here is derived from an EMBL/GenBank/DDBJ whole genome shotgun (WGS) entry which is preliminary data.</text>
</comment>
<reference evidence="2" key="1">
    <citation type="submission" date="2022-06" db="EMBL/GenBank/DDBJ databases">
        <title>Sequencing the genomes of 1000 actinobacteria strains.</title>
        <authorList>
            <person name="Klenk H.-P."/>
        </authorList>
    </citation>
    <scope>NUCLEOTIDE SEQUENCE</scope>
    <source>
        <strain evidence="2">DSM 22016</strain>
    </source>
</reference>
<evidence type="ECO:0000313" key="2">
    <source>
        <dbReference type="EMBL" id="MCP2370339.1"/>
    </source>
</evidence>